<name>A0AAD7A1R5_9AGAR</name>
<proteinExistence type="predicted"/>
<dbReference type="EMBL" id="JARIHO010000019">
    <property type="protein sequence ID" value="KAJ7347297.1"/>
    <property type="molecule type" value="Genomic_DNA"/>
</dbReference>
<reference evidence="1" key="1">
    <citation type="submission" date="2023-03" db="EMBL/GenBank/DDBJ databases">
        <title>Massive genome expansion in bonnet fungi (Mycena s.s.) driven by repeated elements and novel gene families across ecological guilds.</title>
        <authorList>
            <consortium name="Lawrence Berkeley National Laboratory"/>
            <person name="Harder C.B."/>
            <person name="Miyauchi S."/>
            <person name="Viragh M."/>
            <person name="Kuo A."/>
            <person name="Thoen E."/>
            <person name="Andreopoulos B."/>
            <person name="Lu D."/>
            <person name="Skrede I."/>
            <person name="Drula E."/>
            <person name="Henrissat B."/>
            <person name="Morin E."/>
            <person name="Kohler A."/>
            <person name="Barry K."/>
            <person name="LaButti K."/>
            <person name="Morin E."/>
            <person name="Salamov A."/>
            <person name="Lipzen A."/>
            <person name="Mereny Z."/>
            <person name="Hegedus B."/>
            <person name="Baldrian P."/>
            <person name="Stursova M."/>
            <person name="Weitz H."/>
            <person name="Taylor A."/>
            <person name="Grigoriev I.V."/>
            <person name="Nagy L.G."/>
            <person name="Martin F."/>
            <person name="Kauserud H."/>
        </authorList>
    </citation>
    <scope>NUCLEOTIDE SEQUENCE</scope>
    <source>
        <strain evidence="1">CBHHK002</strain>
    </source>
</reference>
<accession>A0AAD7A1R5</accession>
<evidence type="ECO:0000313" key="1">
    <source>
        <dbReference type="EMBL" id="KAJ7347297.1"/>
    </source>
</evidence>
<dbReference type="AlphaFoldDB" id="A0AAD7A1R5"/>
<organism evidence="1 2">
    <name type="scientific">Mycena albidolilacea</name>
    <dbReference type="NCBI Taxonomy" id="1033008"/>
    <lineage>
        <taxon>Eukaryota</taxon>
        <taxon>Fungi</taxon>
        <taxon>Dikarya</taxon>
        <taxon>Basidiomycota</taxon>
        <taxon>Agaricomycotina</taxon>
        <taxon>Agaricomycetes</taxon>
        <taxon>Agaricomycetidae</taxon>
        <taxon>Agaricales</taxon>
        <taxon>Marasmiineae</taxon>
        <taxon>Mycenaceae</taxon>
        <taxon>Mycena</taxon>
    </lineage>
</organism>
<protein>
    <submittedName>
        <fullName evidence="1">Uncharacterized protein</fullName>
    </submittedName>
</protein>
<sequence length="293" mass="32592">MSSVTKRTCFIGIHRAPPNLSREEFERKAGALGDAIAALPVTQKNLLKLDIVRMLTRALLVLIVNAGGQISQNTLMDEHMLGVGLPVPETTVVMSAEYEVQPLNSGFIALLSWILIIKFCKCRIWTISTGHVSDPWSMLKDPALQKLFTESDDFGFRKHATAFAADVYTVVDVPDVTAGLHVICVYSCPPQFSADIFGQKMKELMENIASHDIRDNFSHYSLNDAVDKHLQALGFPAPKPLLVVRADSEIFEHSEVSRLLKEGIRDLGFHRDSDDRTEACCFSADIVTKISRY</sequence>
<evidence type="ECO:0000313" key="2">
    <source>
        <dbReference type="Proteomes" id="UP001218218"/>
    </source>
</evidence>
<comment type="caution">
    <text evidence="1">The sequence shown here is derived from an EMBL/GenBank/DDBJ whole genome shotgun (WGS) entry which is preliminary data.</text>
</comment>
<keyword evidence="2" id="KW-1185">Reference proteome</keyword>
<dbReference type="Proteomes" id="UP001218218">
    <property type="component" value="Unassembled WGS sequence"/>
</dbReference>
<gene>
    <name evidence="1" type="ORF">DFH08DRAFT_809056</name>
</gene>